<dbReference type="Proteomes" id="UP000245488">
    <property type="component" value="Chromosome"/>
</dbReference>
<gene>
    <name evidence="2" type="ORF">CPT75_12925</name>
</gene>
<keyword evidence="3" id="KW-1185">Reference proteome</keyword>
<evidence type="ECO:0000313" key="2">
    <source>
        <dbReference type="EMBL" id="PWT27941.1"/>
    </source>
</evidence>
<organism evidence="2 3">
    <name type="scientific">Butyrivibrio fibrisolvens</name>
    <dbReference type="NCBI Taxonomy" id="831"/>
    <lineage>
        <taxon>Bacteria</taxon>
        <taxon>Bacillati</taxon>
        <taxon>Bacillota</taxon>
        <taxon>Clostridia</taxon>
        <taxon>Lachnospirales</taxon>
        <taxon>Lachnospiraceae</taxon>
        <taxon>Butyrivibrio</taxon>
    </lineage>
</organism>
<name>A0A317G475_BUTFI</name>
<accession>A0A317G475</accession>
<reference evidence="2 3" key="1">
    <citation type="submission" date="2017-09" db="EMBL/GenBank/DDBJ databases">
        <title>High-quality draft genome sequence of Butyrivibrio fibrisolvens INBov1, isolated from cow rumen.</title>
        <authorList>
            <person name="Rodriguez Hernaez J."/>
            <person name="Rivarola M."/>
            <person name="Paniego N."/>
            <person name="Cravero S."/>
            <person name="Ceron Cucchi M."/>
            <person name="Martinez M.C."/>
        </authorList>
    </citation>
    <scope>NUCLEOTIDE SEQUENCE [LARGE SCALE GENOMIC DNA]</scope>
    <source>
        <strain evidence="2 3">INBov1</strain>
    </source>
</reference>
<evidence type="ECO:0000313" key="3">
    <source>
        <dbReference type="Proteomes" id="UP000245488"/>
    </source>
</evidence>
<proteinExistence type="predicted"/>
<keyword evidence="1" id="KW-0472">Membrane</keyword>
<evidence type="ECO:0000256" key="1">
    <source>
        <dbReference type="SAM" id="Phobius"/>
    </source>
</evidence>
<feature type="transmembrane region" description="Helical" evidence="1">
    <location>
        <begin position="40"/>
        <end position="57"/>
    </location>
</feature>
<dbReference type="AlphaFoldDB" id="A0A317G475"/>
<dbReference type="EMBL" id="NXNG01000001">
    <property type="protein sequence ID" value="PWT27941.1"/>
    <property type="molecule type" value="Genomic_DNA"/>
</dbReference>
<comment type="caution">
    <text evidence="2">The sequence shown here is derived from an EMBL/GenBank/DDBJ whole genome shotgun (WGS) entry which is preliminary data.</text>
</comment>
<protein>
    <submittedName>
        <fullName evidence="2">Uncharacterized protein</fullName>
    </submittedName>
</protein>
<dbReference type="RefSeq" id="WP_028235926.1">
    <property type="nucleotide sequence ID" value="NZ_CM009896.1"/>
</dbReference>
<keyword evidence="1" id="KW-1133">Transmembrane helix</keyword>
<sequence length="100" mass="11250">MAKDWDYANLAHTAKEFGGPEKYLQIVKDHSFQEGRKEQLIIDGVIVVGAGCLYLGAKAIKHFKKKKVTAEQAKDAEQVLVEKMNEVLDEESNITPEFEV</sequence>
<keyword evidence="1" id="KW-0812">Transmembrane</keyword>